<comment type="caution">
    <text evidence="1">The sequence shown here is derived from an EMBL/GenBank/DDBJ whole genome shotgun (WGS) entry which is preliminary data.</text>
</comment>
<name>A0A9D4IEP8_DREPO</name>
<reference evidence="1" key="2">
    <citation type="submission" date="2020-11" db="EMBL/GenBank/DDBJ databases">
        <authorList>
            <person name="McCartney M.A."/>
            <person name="Auch B."/>
            <person name="Kono T."/>
            <person name="Mallez S."/>
            <person name="Becker A."/>
            <person name="Gohl D.M."/>
            <person name="Silverstein K.A.T."/>
            <person name="Koren S."/>
            <person name="Bechman K.B."/>
            <person name="Herman A."/>
            <person name="Abrahante J.E."/>
            <person name="Garbe J."/>
        </authorList>
    </citation>
    <scope>NUCLEOTIDE SEQUENCE</scope>
    <source>
        <strain evidence="1">Duluth1</strain>
        <tissue evidence="1">Whole animal</tissue>
    </source>
</reference>
<dbReference type="Proteomes" id="UP000828390">
    <property type="component" value="Unassembled WGS sequence"/>
</dbReference>
<organism evidence="1 2">
    <name type="scientific">Dreissena polymorpha</name>
    <name type="common">Zebra mussel</name>
    <name type="synonym">Mytilus polymorpha</name>
    <dbReference type="NCBI Taxonomy" id="45954"/>
    <lineage>
        <taxon>Eukaryota</taxon>
        <taxon>Metazoa</taxon>
        <taxon>Spiralia</taxon>
        <taxon>Lophotrochozoa</taxon>
        <taxon>Mollusca</taxon>
        <taxon>Bivalvia</taxon>
        <taxon>Autobranchia</taxon>
        <taxon>Heteroconchia</taxon>
        <taxon>Euheterodonta</taxon>
        <taxon>Imparidentia</taxon>
        <taxon>Neoheterodontei</taxon>
        <taxon>Myida</taxon>
        <taxon>Dreissenoidea</taxon>
        <taxon>Dreissenidae</taxon>
        <taxon>Dreissena</taxon>
    </lineage>
</organism>
<proteinExistence type="predicted"/>
<accession>A0A9D4IEP8</accession>
<reference evidence="1" key="1">
    <citation type="journal article" date="2019" name="bioRxiv">
        <title>The Genome of the Zebra Mussel, Dreissena polymorpha: A Resource for Invasive Species Research.</title>
        <authorList>
            <person name="McCartney M.A."/>
            <person name="Auch B."/>
            <person name="Kono T."/>
            <person name="Mallez S."/>
            <person name="Zhang Y."/>
            <person name="Obille A."/>
            <person name="Becker A."/>
            <person name="Abrahante J.E."/>
            <person name="Garbe J."/>
            <person name="Badalamenti J.P."/>
            <person name="Herman A."/>
            <person name="Mangelson H."/>
            <person name="Liachko I."/>
            <person name="Sullivan S."/>
            <person name="Sone E.D."/>
            <person name="Koren S."/>
            <person name="Silverstein K.A.T."/>
            <person name="Beckman K.B."/>
            <person name="Gohl D.M."/>
        </authorList>
    </citation>
    <scope>NUCLEOTIDE SEQUENCE</scope>
    <source>
        <strain evidence="1">Duluth1</strain>
        <tissue evidence="1">Whole animal</tissue>
    </source>
</reference>
<evidence type="ECO:0000313" key="1">
    <source>
        <dbReference type="EMBL" id="KAH3769308.1"/>
    </source>
</evidence>
<gene>
    <name evidence="1" type="ORF">DPMN_170558</name>
</gene>
<evidence type="ECO:0000313" key="2">
    <source>
        <dbReference type="Proteomes" id="UP000828390"/>
    </source>
</evidence>
<sequence length="70" mass="8396">MIHFTLRRTPKRVAPVSFVWDNALERSNYERCSKPLRWQKIFLMANVTQTTLRENILSRSCEAMMFLPHK</sequence>
<dbReference type="EMBL" id="JAIWYP010000009">
    <property type="protein sequence ID" value="KAH3769308.1"/>
    <property type="molecule type" value="Genomic_DNA"/>
</dbReference>
<protein>
    <submittedName>
        <fullName evidence="1">Uncharacterized protein</fullName>
    </submittedName>
</protein>
<keyword evidence="2" id="KW-1185">Reference proteome</keyword>
<dbReference type="AlphaFoldDB" id="A0A9D4IEP8"/>